<evidence type="ECO:0008006" key="3">
    <source>
        <dbReference type="Google" id="ProtNLM"/>
    </source>
</evidence>
<reference evidence="1 2" key="1">
    <citation type="submission" date="2021-12" db="EMBL/GenBank/DDBJ databases">
        <title>Genome sequencing of bacteria with rrn-lacking chromosome and rrn-plasmid.</title>
        <authorList>
            <person name="Anda M."/>
            <person name="Iwasaki W."/>
        </authorList>
    </citation>
    <scope>NUCLEOTIDE SEQUENCE [LARGE SCALE GENOMIC DNA]</scope>
    <source>
        <strain evidence="1 2">NBRC 101262</strain>
        <plasmid evidence="1 2">pPP2</plasmid>
    </source>
</reference>
<name>A0ABN6LE50_9BACT</name>
<dbReference type="Proteomes" id="UP001354989">
    <property type="component" value="Plasmid pPP2"/>
</dbReference>
<evidence type="ECO:0000313" key="1">
    <source>
        <dbReference type="EMBL" id="BDD01473.1"/>
    </source>
</evidence>
<evidence type="ECO:0000313" key="2">
    <source>
        <dbReference type="Proteomes" id="UP001354989"/>
    </source>
</evidence>
<keyword evidence="1" id="KW-0614">Plasmid</keyword>
<sequence>MKKILLMGILSLLGFCRNSAPKNPSFDKQFKIFEELGFELNDGTDISDIKRWDEQDFLDEPFTLMYATLGQTIEREPWAPLTDKCWDFDTEAIEDHGSYVDIIKNLERITRGELVFANVKDYVDIEEEKAWVSFTFNGQNYKWDLKIDNDWVDPNVFLKISELTQEHKTKGKYTVFETGGQDIVIGFESPENLKEIKNKTGLKINWL</sequence>
<organism evidence="1 2">
    <name type="scientific">Persicobacter psychrovividus</name>
    <dbReference type="NCBI Taxonomy" id="387638"/>
    <lineage>
        <taxon>Bacteria</taxon>
        <taxon>Pseudomonadati</taxon>
        <taxon>Bacteroidota</taxon>
        <taxon>Cytophagia</taxon>
        <taxon>Cytophagales</taxon>
        <taxon>Persicobacteraceae</taxon>
        <taxon>Persicobacter</taxon>
    </lineage>
</organism>
<geneLocation type="plasmid" evidence="1 2">
    <name>pPP2</name>
</geneLocation>
<gene>
    <name evidence="1" type="ORF">PEPS_37530</name>
</gene>
<accession>A0ABN6LE50</accession>
<dbReference type="RefSeq" id="WP_338398747.1">
    <property type="nucleotide sequence ID" value="NZ_AP025294.1"/>
</dbReference>
<keyword evidence="2" id="KW-1185">Reference proteome</keyword>
<protein>
    <recommendedName>
        <fullName evidence="3">Lipoprotein</fullName>
    </recommendedName>
</protein>
<dbReference type="EMBL" id="AP025294">
    <property type="protein sequence ID" value="BDD01473.1"/>
    <property type="molecule type" value="Genomic_DNA"/>
</dbReference>
<proteinExistence type="predicted"/>